<dbReference type="EC" id="2.3.1.-" evidence="2"/>
<comment type="caution">
    <text evidence="2">The sequence shown here is derived from an EMBL/GenBank/DDBJ whole genome shotgun (WGS) entry which is preliminary data.</text>
</comment>
<name>A0ABU8T987_9PSEU</name>
<dbReference type="InterPro" id="IPR056935">
    <property type="entry name" value="Rv0428c-like_C"/>
</dbReference>
<dbReference type="PANTHER" id="PTHR43072">
    <property type="entry name" value="N-ACETYLTRANSFERASE"/>
    <property type="match status" value="1"/>
</dbReference>
<sequence>MALRHRIARPGGPGPALTDAVGELRPDGPDAVVVHTRRGPVRVARDAVVAVREVPPAPPRRASRAAVDRLERVRAAAWPAPVVEELGGWRLRAAGGFSRRANSALALGDPGTPVGQALERVRDFAARHGIAPAVAAPVASPWSNRVREAGWVTAPDPGPCSVLVAPVPGDGGAPGWPPTPGPDWWAAQGDPEPAADAPALAVLTGRRSGALRADGQAPTAPEVGFGVVHDPDGSPVASVRAAVADAHVYISRVRVVPAARRRGLGTRLTSAALAWGAAHGARHGVLDVAGDNAAALALYRGLGWVEHHRYHYLVPPA</sequence>
<reference evidence="2 3" key="1">
    <citation type="submission" date="2024-03" db="EMBL/GenBank/DDBJ databases">
        <title>Draft genome sequence of Pseudonocardia sp. DW16-2.</title>
        <authorList>
            <person name="Duangmal K."/>
        </authorList>
    </citation>
    <scope>NUCLEOTIDE SEQUENCE [LARGE SCALE GENOMIC DNA]</scope>
    <source>
        <strain evidence="2 3">DW16-2</strain>
    </source>
</reference>
<dbReference type="InterPro" id="IPR000182">
    <property type="entry name" value="GNAT_dom"/>
</dbReference>
<proteinExistence type="predicted"/>
<dbReference type="RefSeq" id="WP_340291728.1">
    <property type="nucleotide sequence ID" value="NZ_JBBJUP010000012.1"/>
</dbReference>
<evidence type="ECO:0000259" key="1">
    <source>
        <dbReference type="PROSITE" id="PS51186"/>
    </source>
</evidence>
<keyword evidence="3" id="KW-1185">Reference proteome</keyword>
<evidence type="ECO:0000313" key="3">
    <source>
        <dbReference type="Proteomes" id="UP001364211"/>
    </source>
</evidence>
<keyword evidence="2" id="KW-0808">Transferase</keyword>
<dbReference type="GO" id="GO:0016746">
    <property type="term" value="F:acyltransferase activity"/>
    <property type="evidence" value="ECO:0007669"/>
    <property type="project" value="UniProtKB-KW"/>
</dbReference>
<gene>
    <name evidence="2" type="ORF">WJX68_16335</name>
</gene>
<dbReference type="Gene3D" id="3.40.630.30">
    <property type="match status" value="1"/>
</dbReference>
<feature type="domain" description="N-acetyltransferase" evidence="1">
    <location>
        <begin position="187"/>
        <end position="317"/>
    </location>
</feature>
<evidence type="ECO:0000313" key="2">
    <source>
        <dbReference type="EMBL" id="MEJ8280513.1"/>
    </source>
</evidence>
<accession>A0ABU8T987</accession>
<organism evidence="2 3">
    <name type="scientific">Pseudonocardia spirodelae</name>
    <dbReference type="NCBI Taxonomy" id="3133431"/>
    <lineage>
        <taxon>Bacteria</taxon>
        <taxon>Bacillati</taxon>
        <taxon>Actinomycetota</taxon>
        <taxon>Actinomycetes</taxon>
        <taxon>Pseudonocardiales</taxon>
        <taxon>Pseudonocardiaceae</taxon>
        <taxon>Pseudonocardia</taxon>
    </lineage>
</organism>
<dbReference type="PANTHER" id="PTHR43072:SF60">
    <property type="entry name" value="L-2,4-DIAMINOBUTYRIC ACID ACETYLTRANSFERASE"/>
    <property type="match status" value="1"/>
</dbReference>
<protein>
    <submittedName>
        <fullName evidence="2">GNAT family N-acetyltransferase</fullName>
        <ecNumber evidence="2">2.3.1.-</ecNumber>
    </submittedName>
</protein>
<dbReference type="InterPro" id="IPR016181">
    <property type="entry name" value="Acyl_CoA_acyltransferase"/>
</dbReference>
<dbReference type="Proteomes" id="UP001364211">
    <property type="component" value="Unassembled WGS sequence"/>
</dbReference>
<dbReference type="Pfam" id="PF24553">
    <property type="entry name" value="Rv0428c_C"/>
    <property type="match status" value="1"/>
</dbReference>
<dbReference type="EMBL" id="JBBJUP010000012">
    <property type="protein sequence ID" value="MEJ8280513.1"/>
    <property type="molecule type" value="Genomic_DNA"/>
</dbReference>
<dbReference type="CDD" id="cd04301">
    <property type="entry name" value="NAT_SF"/>
    <property type="match status" value="1"/>
</dbReference>
<keyword evidence="2" id="KW-0012">Acyltransferase</keyword>
<dbReference type="SUPFAM" id="SSF55729">
    <property type="entry name" value="Acyl-CoA N-acyltransferases (Nat)"/>
    <property type="match status" value="1"/>
</dbReference>
<dbReference type="PROSITE" id="PS51186">
    <property type="entry name" value="GNAT"/>
    <property type="match status" value="1"/>
</dbReference>